<evidence type="ECO:0000313" key="1">
    <source>
        <dbReference type="EMBL" id="AVN58557.1"/>
    </source>
</evidence>
<keyword evidence="1" id="KW-0614">Plasmid</keyword>
<organism evidence="1">
    <name type="scientific">Mycolicibacterium sp. CBMA 213</name>
    <dbReference type="NCBI Taxonomy" id="1968788"/>
    <lineage>
        <taxon>Bacteria</taxon>
        <taxon>Bacillati</taxon>
        <taxon>Actinomycetota</taxon>
        <taxon>Actinomycetes</taxon>
        <taxon>Mycobacteriales</taxon>
        <taxon>Mycobacteriaceae</taxon>
        <taxon>Mycolicibacterium</taxon>
    </lineage>
</organism>
<protein>
    <submittedName>
        <fullName evidence="1">Uncharacterized protein</fullName>
    </submittedName>
</protein>
<reference evidence="1" key="1">
    <citation type="journal article" date="2018" name="Front. Microbiol.">
        <title>Beyond the Limits: tRNA Array Units in Mycobacterium Genomes.</title>
        <authorList>
            <person name="Morgado S.M."/>
            <person name="Vicente A.C."/>
        </authorList>
    </citation>
    <scope>NUCLEOTIDE SEQUENCE</scope>
    <source>
        <strain evidence="1">CBMA 213</strain>
        <plasmid evidence="1">pCBMA213_1</plasmid>
    </source>
</reference>
<geneLocation type="plasmid" evidence="1">
    <name>pCBMA213_1</name>
</geneLocation>
<dbReference type="AlphaFoldDB" id="A0A343VRN3"/>
<name>A0A343VRN3_9MYCO</name>
<dbReference type="RefSeq" id="WP_208102311.1">
    <property type="nucleotide sequence ID" value="NZ_MZMR01000001.1"/>
</dbReference>
<accession>A0A343VRN3</accession>
<proteinExistence type="predicted"/>
<sequence>MVERLLPEEDIADVVAAAEGAALAVIRRSVADLLASNSAATLDIDGETLVSLLTADDPGDPRKRLLAGFEKEWTLLVAAIADRVLRNPRAAWADARDRGITWKDLGEAIGVTAPAVRERFNKLASITDGPED</sequence>
<dbReference type="EMBL" id="MF600313">
    <property type="protein sequence ID" value="AVN58557.1"/>
    <property type="molecule type" value="Genomic_DNA"/>
</dbReference>
<gene>
    <name evidence="1" type="ORF">B5P44_p00262</name>
</gene>